<dbReference type="EMBL" id="CP003221">
    <property type="protein sequence ID" value="EGJ51469.1"/>
    <property type="molecule type" value="Genomic_DNA"/>
</dbReference>
<evidence type="ECO:0008006" key="3">
    <source>
        <dbReference type="Google" id="ProtNLM"/>
    </source>
</evidence>
<reference evidence="1 2" key="1">
    <citation type="journal article" date="2011" name="J. Bacteriol.">
        <title>Genome sequence of the mercury-methylating and pleomorphic Desulfovibrio africanus Strain Walvis Bay.</title>
        <authorList>
            <person name="Brown S.D."/>
            <person name="Wall J.D."/>
            <person name="Kucken A.M."/>
            <person name="Gilmour C.C."/>
            <person name="Podar M."/>
            <person name="Brandt C.C."/>
            <person name="Teshima H."/>
            <person name="Detter J.C."/>
            <person name="Han C.S."/>
            <person name="Land M.L."/>
            <person name="Lucas S."/>
            <person name="Han J."/>
            <person name="Pennacchio L."/>
            <person name="Nolan M."/>
            <person name="Pitluck S."/>
            <person name="Woyke T."/>
            <person name="Goodwin L."/>
            <person name="Palumbo A.V."/>
            <person name="Elias D.A."/>
        </authorList>
    </citation>
    <scope>NUCLEOTIDE SEQUENCE [LARGE SCALE GENOMIC DNA]</scope>
    <source>
        <strain evidence="1 2">Walvis Bay</strain>
    </source>
</reference>
<dbReference type="eggNOG" id="COG3117">
    <property type="taxonomic scope" value="Bacteria"/>
</dbReference>
<dbReference type="Gene3D" id="2.60.450.10">
    <property type="entry name" value="Lipopolysaccharide (LPS) transport protein A like domain"/>
    <property type="match status" value="1"/>
</dbReference>
<sequence length="195" mass="21183" precursor="true">MLRRLAVFFLVLSLLAVIGFALVKLTERAGLMPDLSGFVTDVEIDMAAKGIELTHGNEGKLIWRLRAESASYDQEKGLVLVQTPNIDYFTQPSDKLLHVRAPQGSVHQESSEVHFWPEVTALYEKASLTAKEIMYDGQGLLTASGGAIVKQEGVTLMAPVMHFDLNARVFVAEGGVVVESGTGKIFTDPLKANAP</sequence>
<evidence type="ECO:0000313" key="2">
    <source>
        <dbReference type="Proteomes" id="UP000007844"/>
    </source>
</evidence>
<dbReference type="GO" id="GO:0005886">
    <property type="term" value="C:plasma membrane"/>
    <property type="evidence" value="ECO:0007669"/>
    <property type="project" value="InterPro"/>
</dbReference>
<dbReference type="RefSeq" id="WP_014261103.1">
    <property type="nucleotide sequence ID" value="NC_016629.1"/>
</dbReference>
<dbReference type="GO" id="GO:0015221">
    <property type="term" value="F:lipopolysaccharide transmembrane transporter activity"/>
    <property type="evidence" value="ECO:0007669"/>
    <property type="project" value="InterPro"/>
</dbReference>
<keyword evidence="2" id="KW-1185">Reference proteome</keyword>
<dbReference type="Proteomes" id="UP000007844">
    <property type="component" value="Chromosome"/>
</dbReference>
<evidence type="ECO:0000313" key="1">
    <source>
        <dbReference type="EMBL" id="EGJ51469.1"/>
    </source>
</evidence>
<dbReference type="NCBIfam" id="TIGR04409">
    <property type="entry name" value="LptC_YrbK"/>
    <property type="match status" value="1"/>
</dbReference>
<dbReference type="InterPro" id="IPR026265">
    <property type="entry name" value="LptC"/>
</dbReference>
<dbReference type="KEGG" id="daf:Desaf_3172"/>
<accession>F3Z3C9</accession>
<dbReference type="Pfam" id="PF06835">
    <property type="entry name" value="LptC"/>
    <property type="match status" value="1"/>
</dbReference>
<dbReference type="InterPro" id="IPR010664">
    <property type="entry name" value="LipoPS_assembly_LptC-rel"/>
</dbReference>
<dbReference type="HOGENOM" id="CLU_1388274_0_0_7"/>
<protein>
    <recommendedName>
        <fullName evidence="3">LPS export ABC transporter periplasmic protein LptC</fullName>
    </recommendedName>
</protein>
<organism evidence="1 2">
    <name type="scientific">Desulfocurvibacter africanus subsp. africanus str. Walvis Bay</name>
    <dbReference type="NCBI Taxonomy" id="690850"/>
    <lineage>
        <taxon>Bacteria</taxon>
        <taxon>Pseudomonadati</taxon>
        <taxon>Thermodesulfobacteriota</taxon>
        <taxon>Desulfovibrionia</taxon>
        <taxon>Desulfovibrionales</taxon>
        <taxon>Desulfovibrionaceae</taxon>
        <taxon>Desulfocurvibacter</taxon>
    </lineage>
</organism>
<dbReference type="AlphaFoldDB" id="F3Z3C9"/>
<gene>
    <name evidence="1" type="ORF">Desaf_3172</name>
</gene>
<name>F3Z3C9_DESAF</name>
<proteinExistence type="predicted"/>
<dbReference type="STRING" id="690850.Desaf_3172"/>